<dbReference type="EMBL" id="KU353524">
    <property type="protein sequence ID" value="APU87391.1"/>
    <property type="molecule type" value="mRNA"/>
</dbReference>
<keyword evidence="1" id="KW-0413">Isomerase</keyword>
<proteinExistence type="evidence at transcript level"/>
<sequence>MLSSDEQTSHEVQKPFLGVCCGSCHTSQIHLFLLGCSFGQLANSQHHDAEANRRSPVTREIQIVRIMNE</sequence>
<evidence type="ECO:0000313" key="1">
    <source>
        <dbReference type="EMBL" id="APU87391.1"/>
    </source>
</evidence>
<accession>A0A678PCT6</accession>
<dbReference type="AlphaFoldDB" id="A0A678PCT6"/>
<reference evidence="1" key="1">
    <citation type="submission" date="2015-12" db="EMBL/GenBank/DDBJ databases">
        <authorList>
            <person name="Chaudhury A."/>
            <person name="Soni S."/>
            <person name="Yadav A."/>
            <person name="Bhardwaj C."/>
            <person name="Bala K."/>
            <person name="Yadav A."/>
            <person name="Sheoran P."/>
            <person name="Verma M."/>
        </authorList>
    </citation>
    <scope>NUCLEOTIDE SEQUENCE</scope>
    <source>
        <strain evidence="1">HG365</strain>
    </source>
</reference>
<organism evidence="1">
    <name type="scientific">Cyamopsis tetragonoloba</name>
    <name type="common">Guar</name>
    <name type="synonym">Cluster bean</name>
    <dbReference type="NCBI Taxonomy" id="3832"/>
    <lineage>
        <taxon>Eukaryota</taxon>
        <taxon>Viridiplantae</taxon>
        <taxon>Streptophyta</taxon>
        <taxon>Embryophyta</taxon>
        <taxon>Tracheophyta</taxon>
        <taxon>Spermatophyta</taxon>
        <taxon>Magnoliopsida</taxon>
        <taxon>eudicotyledons</taxon>
        <taxon>Gunneridae</taxon>
        <taxon>Pentapetalae</taxon>
        <taxon>rosids</taxon>
        <taxon>fabids</taxon>
        <taxon>Fabales</taxon>
        <taxon>Fabaceae</taxon>
        <taxon>Papilionoideae</taxon>
        <taxon>50 kb inversion clade</taxon>
        <taxon>NPAAA clade</taxon>
        <taxon>indigoferoid/millettioid clade</taxon>
        <taxon>Indigofereae</taxon>
        <taxon>Cyamopsis</taxon>
    </lineage>
</organism>
<dbReference type="GO" id="GO:0004615">
    <property type="term" value="F:phosphomannomutase activity"/>
    <property type="evidence" value="ECO:0007669"/>
    <property type="project" value="UniProtKB-EC"/>
</dbReference>
<dbReference type="EC" id="5.4.2.8" evidence="1"/>
<name>A0A678PCT6_CYATE</name>
<protein>
    <submittedName>
        <fullName evidence="1">Phosphomannomutase</fullName>
        <ecNumber evidence="1">5.4.2.8</ecNumber>
    </submittedName>
</protein>